<proteinExistence type="predicted"/>
<reference evidence="1" key="1">
    <citation type="submission" date="2019-12" db="EMBL/GenBank/DDBJ databases">
        <title>Genome sequencing and annotation of Brassica cretica.</title>
        <authorList>
            <person name="Studholme D.J."/>
            <person name="Sarris P."/>
        </authorList>
    </citation>
    <scope>NUCLEOTIDE SEQUENCE</scope>
    <source>
        <strain evidence="1">PFS-109/04</strain>
        <tissue evidence="1">Leaf</tissue>
    </source>
</reference>
<gene>
    <name evidence="1" type="ORF">F2Q69_00015394</name>
</gene>
<sequence>MNTAYAHLFGRPPWNNTNLLESAARFFQPKPLSGPCYFPCPGRQYKDLALRPSSTPSITSK</sequence>
<evidence type="ECO:0000313" key="1">
    <source>
        <dbReference type="EMBL" id="KAF3554080.1"/>
    </source>
</evidence>
<accession>A0A8S9QUQ4</accession>
<dbReference type="AlphaFoldDB" id="A0A8S9QUQ4"/>
<comment type="caution">
    <text evidence="1">The sequence shown here is derived from an EMBL/GenBank/DDBJ whole genome shotgun (WGS) entry which is preliminary data.</text>
</comment>
<dbReference type="Proteomes" id="UP000712600">
    <property type="component" value="Unassembled WGS sequence"/>
</dbReference>
<dbReference type="EMBL" id="QGKX02000996">
    <property type="protein sequence ID" value="KAF3554080.1"/>
    <property type="molecule type" value="Genomic_DNA"/>
</dbReference>
<evidence type="ECO:0000313" key="2">
    <source>
        <dbReference type="Proteomes" id="UP000712600"/>
    </source>
</evidence>
<name>A0A8S9QUQ4_BRACR</name>
<organism evidence="1 2">
    <name type="scientific">Brassica cretica</name>
    <name type="common">Mustard</name>
    <dbReference type="NCBI Taxonomy" id="69181"/>
    <lineage>
        <taxon>Eukaryota</taxon>
        <taxon>Viridiplantae</taxon>
        <taxon>Streptophyta</taxon>
        <taxon>Embryophyta</taxon>
        <taxon>Tracheophyta</taxon>
        <taxon>Spermatophyta</taxon>
        <taxon>Magnoliopsida</taxon>
        <taxon>eudicotyledons</taxon>
        <taxon>Gunneridae</taxon>
        <taxon>Pentapetalae</taxon>
        <taxon>rosids</taxon>
        <taxon>malvids</taxon>
        <taxon>Brassicales</taxon>
        <taxon>Brassicaceae</taxon>
        <taxon>Brassiceae</taxon>
        <taxon>Brassica</taxon>
    </lineage>
</organism>
<protein>
    <submittedName>
        <fullName evidence="1">Uncharacterized protein</fullName>
    </submittedName>
</protein>